<name>A0A7S2I9C1_9DINO</name>
<evidence type="ECO:0000256" key="2">
    <source>
        <dbReference type="ARBA" id="ARBA00022475"/>
    </source>
</evidence>
<feature type="transmembrane region" description="Helical" evidence="6">
    <location>
        <begin position="171"/>
        <end position="194"/>
    </location>
</feature>
<dbReference type="GO" id="GO:0005886">
    <property type="term" value="C:plasma membrane"/>
    <property type="evidence" value="ECO:0007669"/>
    <property type="project" value="UniProtKB-SubCell"/>
</dbReference>
<keyword evidence="4 6" id="KW-1133">Transmembrane helix</keyword>
<evidence type="ECO:0000256" key="1">
    <source>
        <dbReference type="ARBA" id="ARBA00004651"/>
    </source>
</evidence>
<feature type="transmembrane region" description="Helical" evidence="6">
    <location>
        <begin position="134"/>
        <end position="151"/>
    </location>
</feature>
<comment type="subcellular location">
    <subcellularLocation>
        <location evidence="1">Cell membrane</location>
        <topology evidence="1">Multi-pass membrane protein</topology>
    </subcellularLocation>
</comment>
<gene>
    <name evidence="7" type="ORF">BRAN1462_LOCUS7283</name>
</gene>
<feature type="transmembrane region" description="Helical" evidence="6">
    <location>
        <begin position="20"/>
        <end position="38"/>
    </location>
</feature>
<accession>A0A7S2I9C1</accession>
<organism evidence="7">
    <name type="scientific">Zooxanthella nutricula</name>
    <dbReference type="NCBI Taxonomy" id="1333877"/>
    <lineage>
        <taxon>Eukaryota</taxon>
        <taxon>Sar</taxon>
        <taxon>Alveolata</taxon>
        <taxon>Dinophyceae</taxon>
        <taxon>Peridiniales</taxon>
        <taxon>Peridiniales incertae sedis</taxon>
        <taxon>Zooxanthella</taxon>
    </lineage>
</organism>
<keyword evidence="3 6" id="KW-0812">Transmembrane</keyword>
<dbReference type="PANTHER" id="PTHR30509">
    <property type="entry name" value="P-HYDROXYBENZOIC ACID EFFLUX PUMP SUBUNIT-RELATED"/>
    <property type="match status" value="1"/>
</dbReference>
<feature type="transmembrane region" description="Helical" evidence="6">
    <location>
        <begin position="109"/>
        <end position="127"/>
    </location>
</feature>
<proteinExistence type="predicted"/>
<dbReference type="AlphaFoldDB" id="A0A7S2I9C1"/>
<evidence type="ECO:0000256" key="3">
    <source>
        <dbReference type="ARBA" id="ARBA00022692"/>
    </source>
</evidence>
<feature type="transmembrane region" description="Helical" evidence="6">
    <location>
        <begin position="78"/>
        <end position="97"/>
    </location>
</feature>
<evidence type="ECO:0000256" key="5">
    <source>
        <dbReference type="ARBA" id="ARBA00023136"/>
    </source>
</evidence>
<evidence type="ECO:0000256" key="6">
    <source>
        <dbReference type="SAM" id="Phobius"/>
    </source>
</evidence>
<sequence length="824" mass="91890">MQRAFLHEHNPDFAIDAELAVRGAVGMVVLGLPFLIPQGTSRFLDAFDSVGFYKLSVVTFFVLNIGRTLGETLAHCVGSIRGLSVAVLHMWVLYYFFPAGNTGDTPFTFWFGVIDGVLFITVVMALKLAMQTKLVSISWFVSWWMVFLKPGDDSFHFPGREGWDPLQDTGLCALLTVALGASLAMLGALVPYPLTAMENSRASSRELVDQMVSTWTLFLDFLSEETRHPYELDRFCRNLGRLDSMMHGLQEDLDHSWWECLGCGPAQRVRRKLRRLGHFIEDTYDCIYSVYAPCSKVDWGPEHAKFMAQMKPHFMELKDAMADVVRFIVQVSGDGTIGDAEEARITAGLARVRAADKTLYDQFVKARDVKLGVCESSPRHYVEAFDQLSPAHCLAFAMSTCAFECTDFGQSLIKSRSDPYFLPTPDVSSGIFHELVQGVTAFRYRNFVLRSVASIVVGFAVGLWGFKDLVDPYNSRIAKTIVVLVSPFAGSAIMKNIARLQGVVLGMAFGQIVKTVFQACDGAHVLALSASCFAYTAVTIYIKNHFHDRTATVGKLAAMFGISAMLNGKCAMMGDSIALDKEGSYESIISDMIACIIVVVVDEIYFPGRASSNAHEELDASFAKLLEAIGSHFDRDTADTRKRDKSLLSAFQKLYEHNDEAGDEPRWWRTPWKQDIFAQTADFLQRMRYNVRSLETAGATSFTQGGAKDQVFQALLESPGFQMLGQNLKDKVGIVRRLASVFVHETTKRFPLLEDKSTTMAFRDETERLVSEVMGEVAASKALQREGAVAVREDPVCRIIVQLAYVRSMFQDVREMQHNLLRAC</sequence>
<dbReference type="PANTHER" id="PTHR30509:SF9">
    <property type="entry name" value="MULTIDRUG RESISTANCE PROTEIN MDTO"/>
    <property type="match status" value="1"/>
</dbReference>
<reference evidence="7" key="1">
    <citation type="submission" date="2021-01" db="EMBL/GenBank/DDBJ databases">
        <authorList>
            <person name="Corre E."/>
            <person name="Pelletier E."/>
            <person name="Niang G."/>
            <person name="Scheremetjew M."/>
            <person name="Finn R."/>
            <person name="Kale V."/>
            <person name="Holt S."/>
            <person name="Cochrane G."/>
            <person name="Meng A."/>
            <person name="Brown T."/>
            <person name="Cohen L."/>
        </authorList>
    </citation>
    <scope>NUCLEOTIDE SEQUENCE</scope>
    <source>
        <strain evidence="7">RCC3387</strain>
    </source>
</reference>
<protein>
    <submittedName>
        <fullName evidence="7">Uncharacterized protein</fullName>
    </submittedName>
</protein>
<feature type="transmembrane region" description="Helical" evidence="6">
    <location>
        <begin position="477"/>
        <end position="493"/>
    </location>
</feature>
<feature type="transmembrane region" description="Helical" evidence="6">
    <location>
        <begin position="50"/>
        <end position="66"/>
    </location>
</feature>
<evidence type="ECO:0000313" key="7">
    <source>
        <dbReference type="EMBL" id="CAD9512801.1"/>
    </source>
</evidence>
<evidence type="ECO:0000256" key="4">
    <source>
        <dbReference type="ARBA" id="ARBA00022989"/>
    </source>
</evidence>
<dbReference type="EMBL" id="HBGW01011508">
    <property type="protein sequence ID" value="CAD9512801.1"/>
    <property type="molecule type" value="Transcribed_RNA"/>
</dbReference>
<keyword evidence="2" id="KW-1003">Cell membrane</keyword>
<feature type="transmembrane region" description="Helical" evidence="6">
    <location>
        <begin position="447"/>
        <end position="465"/>
    </location>
</feature>
<feature type="transmembrane region" description="Helical" evidence="6">
    <location>
        <begin position="523"/>
        <end position="542"/>
    </location>
</feature>
<keyword evidence="5 6" id="KW-0472">Membrane</keyword>